<dbReference type="EMBL" id="CP089983">
    <property type="protein sequence ID" value="WXB02046.1"/>
    <property type="molecule type" value="Genomic_DNA"/>
</dbReference>
<evidence type="ECO:0000313" key="2">
    <source>
        <dbReference type="Proteomes" id="UP001374803"/>
    </source>
</evidence>
<dbReference type="RefSeq" id="WP_394831671.1">
    <property type="nucleotide sequence ID" value="NZ_CP089929.1"/>
</dbReference>
<name>A0ABZ2KTN4_9BACT</name>
<accession>A0ABZ2KTN4</accession>
<reference evidence="1" key="1">
    <citation type="submission" date="2021-12" db="EMBL/GenBank/DDBJ databases">
        <title>Discovery of the Pendulisporaceae a myxobacterial family with distinct sporulation behavior and unique specialized metabolism.</title>
        <authorList>
            <person name="Garcia R."/>
            <person name="Popoff A."/>
            <person name="Bader C.D."/>
            <person name="Loehr J."/>
            <person name="Walesch S."/>
            <person name="Walt C."/>
            <person name="Boldt J."/>
            <person name="Bunk B."/>
            <person name="Haeckl F.J.F.P.J."/>
            <person name="Gunesch A.P."/>
            <person name="Birkelbach J."/>
            <person name="Nuebel U."/>
            <person name="Pietschmann T."/>
            <person name="Bach T."/>
            <person name="Mueller R."/>
        </authorList>
    </citation>
    <scope>NUCLEOTIDE SEQUENCE</scope>
    <source>
        <strain evidence="1">MSr11367</strain>
    </source>
</reference>
<sequence length="158" mass="17783">MKPIEQRVYEAYAAVLRRSSWNVATWENLPDGTKDSWDAIATVVRDESGDRDAKLAAAWHCARDLGMTNVPRWADLSDLRKSAWNAVVDTVLEAPPKCRDCGEESLFAKIDPWERGLCYACSRAAPEQKHPCAQCRKRSHQAANHPKRLCYACTAHVT</sequence>
<protein>
    <submittedName>
        <fullName evidence="1">Uncharacterized protein</fullName>
    </submittedName>
</protein>
<dbReference type="Proteomes" id="UP001374803">
    <property type="component" value="Chromosome"/>
</dbReference>
<proteinExistence type="predicted"/>
<evidence type="ECO:0000313" key="1">
    <source>
        <dbReference type="EMBL" id="WXB02046.1"/>
    </source>
</evidence>
<keyword evidence="2" id="KW-1185">Reference proteome</keyword>
<organism evidence="1 2">
    <name type="scientific">Pendulispora rubella</name>
    <dbReference type="NCBI Taxonomy" id="2741070"/>
    <lineage>
        <taxon>Bacteria</taxon>
        <taxon>Pseudomonadati</taxon>
        <taxon>Myxococcota</taxon>
        <taxon>Myxococcia</taxon>
        <taxon>Myxococcales</taxon>
        <taxon>Sorangiineae</taxon>
        <taxon>Pendulisporaceae</taxon>
        <taxon>Pendulispora</taxon>
    </lineage>
</organism>
<gene>
    <name evidence="1" type="ORF">LVJ94_34680</name>
</gene>